<sequence>MSHSPTPPEPRELADSRPPGGTARTPGTRTPRRVQWAEGVDVNAASIRHRPLEVHTGSTHALDEAGLNVRALHFSGCYSDISSSLTRSKRLLTPSNATGPPPSHPSAPAQTSFHRPRRPPTLPSPPIPPHPLRPTILAFPARSSSTRTSAPVCRRTAATKPIPQPHSQRVRRRQNASCARTGTARLHRASRAAETSLQKRRRRVSTRTSSSPRHRRPPRARKAAC</sequence>
<organism evidence="1 2">
    <name type="scientific">Auriscalpium vulgare</name>
    <dbReference type="NCBI Taxonomy" id="40419"/>
    <lineage>
        <taxon>Eukaryota</taxon>
        <taxon>Fungi</taxon>
        <taxon>Dikarya</taxon>
        <taxon>Basidiomycota</taxon>
        <taxon>Agaricomycotina</taxon>
        <taxon>Agaricomycetes</taxon>
        <taxon>Russulales</taxon>
        <taxon>Auriscalpiaceae</taxon>
        <taxon>Auriscalpium</taxon>
    </lineage>
</organism>
<gene>
    <name evidence="1" type="ORF">FA95DRAFT_144789</name>
</gene>
<reference evidence="1" key="2">
    <citation type="journal article" date="2022" name="New Phytol.">
        <title>Evolutionary transition to the ectomycorrhizal habit in the genomes of a hyperdiverse lineage of mushroom-forming fungi.</title>
        <authorList>
            <person name="Looney B."/>
            <person name="Miyauchi S."/>
            <person name="Morin E."/>
            <person name="Drula E."/>
            <person name="Courty P.E."/>
            <person name="Kohler A."/>
            <person name="Kuo A."/>
            <person name="LaButti K."/>
            <person name="Pangilinan J."/>
            <person name="Lipzen A."/>
            <person name="Riley R."/>
            <person name="Andreopoulos W."/>
            <person name="He G."/>
            <person name="Johnson J."/>
            <person name="Nolan M."/>
            <person name="Tritt A."/>
            <person name="Barry K.W."/>
            <person name="Grigoriev I.V."/>
            <person name="Nagy L.G."/>
            <person name="Hibbett D."/>
            <person name="Henrissat B."/>
            <person name="Matheny P.B."/>
            <person name="Labbe J."/>
            <person name="Martin F.M."/>
        </authorList>
    </citation>
    <scope>NUCLEOTIDE SEQUENCE</scope>
    <source>
        <strain evidence="1">FP105234-sp</strain>
    </source>
</reference>
<comment type="caution">
    <text evidence="1">The sequence shown here is derived from an EMBL/GenBank/DDBJ whole genome shotgun (WGS) entry which is preliminary data.</text>
</comment>
<protein>
    <submittedName>
        <fullName evidence="1">Uncharacterized protein</fullName>
    </submittedName>
</protein>
<dbReference type="Proteomes" id="UP000814033">
    <property type="component" value="Unassembled WGS sequence"/>
</dbReference>
<evidence type="ECO:0000313" key="1">
    <source>
        <dbReference type="EMBL" id="KAI0051866.1"/>
    </source>
</evidence>
<accession>A0ACB8S6Q1</accession>
<proteinExistence type="predicted"/>
<evidence type="ECO:0000313" key="2">
    <source>
        <dbReference type="Proteomes" id="UP000814033"/>
    </source>
</evidence>
<keyword evidence="2" id="KW-1185">Reference proteome</keyword>
<name>A0ACB8S6Q1_9AGAM</name>
<reference evidence="1" key="1">
    <citation type="submission" date="2021-02" db="EMBL/GenBank/DDBJ databases">
        <authorList>
            <consortium name="DOE Joint Genome Institute"/>
            <person name="Ahrendt S."/>
            <person name="Looney B.P."/>
            <person name="Miyauchi S."/>
            <person name="Morin E."/>
            <person name="Drula E."/>
            <person name="Courty P.E."/>
            <person name="Chicoki N."/>
            <person name="Fauchery L."/>
            <person name="Kohler A."/>
            <person name="Kuo A."/>
            <person name="Labutti K."/>
            <person name="Pangilinan J."/>
            <person name="Lipzen A."/>
            <person name="Riley R."/>
            <person name="Andreopoulos W."/>
            <person name="He G."/>
            <person name="Johnson J."/>
            <person name="Barry K.W."/>
            <person name="Grigoriev I.V."/>
            <person name="Nagy L."/>
            <person name="Hibbett D."/>
            <person name="Henrissat B."/>
            <person name="Matheny P.B."/>
            <person name="Labbe J."/>
            <person name="Martin F."/>
        </authorList>
    </citation>
    <scope>NUCLEOTIDE SEQUENCE</scope>
    <source>
        <strain evidence="1">FP105234-sp</strain>
    </source>
</reference>
<dbReference type="EMBL" id="MU275849">
    <property type="protein sequence ID" value="KAI0051866.1"/>
    <property type="molecule type" value="Genomic_DNA"/>
</dbReference>